<accession>A0A1K1QEI6</accession>
<dbReference type="STRING" id="76595.SAMN05660313_02604"/>
<gene>
    <name evidence="2" type="ORF">SAMN05660313_02604</name>
</gene>
<evidence type="ECO:0000313" key="3">
    <source>
        <dbReference type="Proteomes" id="UP000183257"/>
    </source>
</evidence>
<sequence length="172" mass="19684">MKTKILLNILFAFFITSCLAQNNRIENALTACTYEAFSDNGIAFKNKISSYQNLLIKEKIITDPSGKSYLQLLQKFADGKGLNKVPSKFFIAQLQTIESPNSDKVRECQKITKNESEQYNNSTFKAFEKVISNQYSPNSLVVALLKLLIEEDLELDFYKIRILVLTSKIYME</sequence>
<dbReference type="PROSITE" id="PS51257">
    <property type="entry name" value="PROKAR_LIPOPROTEIN"/>
    <property type="match status" value="1"/>
</dbReference>
<proteinExistence type="predicted"/>
<organism evidence="2 3">
    <name type="scientific">Cellulophaga fucicola</name>
    <dbReference type="NCBI Taxonomy" id="76595"/>
    <lineage>
        <taxon>Bacteria</taxon>
        <taxon>Pseudomonadati</taxon>
        <taxon>Bacteroidota</taxon>
        <taxon>Flavobacteriia</taxon>
        <taxon>Flavobacteriales</taxon>
        <taxon>Flavobacteriaceae</taxon>
        <taxon>Cellulophaga</taxon>
    </lineage>
</organism>
<keyword evidence="1" id="KW-0732">Signal</keyword>
<dbReference type="Proteomes" id="UP000183257">
    <property type="component" value="Unassembled WGS sequence"/>
</dbReference>
<name>A0A1K1QEI6_9FLAO</name>
<dbReference type="AlphaFoldDB" id="A0A1K1QEI6"/>
<dbReference type="OrthoDB" id="1442765at2"/>
<evidence type="ECO:0000256" key="1">
    <source>
        <dbReference type="SAM" id="SignalP"/>
    </source>
</evidence>
<feature type="chain" id="PRO_5012950273" evidence="1">
    <location>
        <begin position="21"/>
        <end position="172"/>
    </location>
</feature>
<dbReference type="EMBL" id="FPIY01000003">
    <property type="protein sequence ID" value="SFW57654.1"/>
    <property type="molecule type" value="Genomic_DNA"/>
</dbReference>
<evidence type="ECO:0000313" key="2">
    <source>
        <dbReference type="EMBL" id="SFW57654.1"/>
    </source>
</evidence>
<feature type="signal peptide" evidence="1">
    <location>
        <begin position="1"/>
        <end position="20"/>
    </location>
</feature>
<keyword evidence="3" id="KW-1185">Reference proteome</keyword>
<reference evidence="3" key="1">
    <citation type="submission" date="2016-11" db="EMBL/GenBank/DDBJ databases">
        <authorList>
            <person name="Varghese N."/>
            <person name="Submissions S."/>
        </authorList>
    </citation>
    <scope>NUCLEOTIDE SEQUENCE [LARGE SCALE GENOMIC DNA]</scope>
    <source>
        <strain evidence="3">DSM 24786</strain>
    </source>
</reference>
<protein>
    <submittedName>
        <fullName evidence="2">Uncharacterized protein</fullName>
    </submittedName>
</protein>
<dbReference type="RefSeq" id="WP_072304226.1">
    <property type="nucleotide sequence ID" value="NZ_FPIY01000003.1"/>
</dbReference>